<evidence type="ECO:0000313" key="1">
    <source>
        <dbReference type="EMBL" id="CAE8624223.1"/>
    </source>
</evidence>
<reference evidence="1" key="1">
    <citation type="submission" date="2021-02" db="EMBL/GenBank/DDBJ databases">
        <authorList>
            <person name="Dougan E. K."/>
            <person name="Rhodes N."/>
            <person name="Thang M."/>
            <person name="Chan C."/>
        </authorList>
    </citation>
    <scope>NUCLEOTIDE SEQUENCE</scope>
</reference>
<accession>A0A813GBN8</accession>
<dbReference type="Proteomes" id="UP000626109">
    <property type="component" value="Unassembled WGS sequence"/>
</dbReference>
<feature type="non-terminal residue" evidence="1">
    <location>
        <position position="1"/>
    </location>
</feature>
<comment type="caution">
    <text evidence="1">The sequence shown here is derived from an EMBL/GenBank/DDBJ whole genome shotgun (WGS) entry which is preliminary data.</text>
</comment>
<name>A0A813GBN8_POLGL</name>
<dbReference type="AlphaFoldDB" id="A0A813GBN8"/>
<evidence type="ECO:0000313" key="2">
    <source>
        <dbReference type="Proteomes" id="UP000626109"/>
    </source>
</evidence>
<organism evidence="1 2">
    <name type="scientific">Polarella glacialis</name>
    <name type="common">Dinoflagellate</name>
    <dbReference type="NCBI Taxonomy" id="89957"/>
    <lineage>
        <taxon>Eukaryota</taxon>
        <taxon>Sar</taxon>
        <taxon>Alveolata</taxon>
        <taxon>Dinophyceae</taxon>
        <taxon>Suessiales</taxon>
        <taxon>Suessiaceae</taxon>
        <taxon>Polarella</taxon>
    </lineage>
</organism>
<dbReference type="EMBL" id="CAJNNW010000164">
    <property type="protein sequence ID" value="CAE8624223.1"/>
    <property type="molecule type" value="Genomic_DNA"/>
</dbReference>
<proteinExistence type="predicted"/>
<sequence length="99" mass="10239">ESQCDDTTKDKYLAMSGASSKAWTTDLAARVKKLASGILAGEETVLRKMSKINLNVVTGGASCSNATLLGLTDLSSSYLDAASKSKVSAGSCRLVYGKA</sequence>
<protein>
    <submittedName>
        <fullName evidence="1">Uncharacterized protein</fullName>
    </submittedName>
</protein>
<gene>
    <name evidence="1" type="ORF">PGLA2088_LOCUS311</name>
</gene>
<feature type="non-terminal residue" evidence="1">
    <location>
        <position position="99"/>
    </location>
</feature>